<organism evidence="2 3">
    <name type="scientific">Microbispora corallina</name>
    <dbReference type="NCBI Taxonomy" id="83302"/>
    <lineage>
        <taxon>Bacteria</taxon>
        <taxon>Bacillati</taxon>
        <taxon>Actinomycetota</taxon>
        <taxon>Actinomycetes</taxon>
        <taxon>Streptosporangiales</taxon>
        <taxon>Streptosporangiaceae</taxon>
        <taxon>Microbispora</taxon>
    </lineage>
</organism>
<protein>
    <submittedName>
        <fullName evidence="2">Uncharacterized protein</fullName>
    </submittedName>
</protein>
<sequence length="117" mass="11723">MLRHAYTAAAAHGVNPDALLGSMTFAEHAKNLDPSSADFSAQLAEAIKGALTANPWMAAQAAAPTPPPVPAAGGADFQGAGGSGATSLDQQIAEAEKAGNHALAISLKRQRSALPPQ</sequence>
<evidence type="ECO:0000313" key="3">
    <source>
        <dbReference type="Proteomes" id="UP000603904"/>
    </source>
</evidence>
<gene>
    <name evidence="2" type="ORF">Mco01_28760</name>
</gene>
<feature type="region of interest" description="Disordered" evidence="1">
    <location>
        <begin position="61"/>
        <end position="91"/>
    </location>
</feature>
<name>A0ABQ4FYK9_9ACTN</name>
<evidence type="ECO:0000313" key="2">
    <source>
        <dbReference type="EMBL" id="GIH39876.1"/>
    </source>
</evidence>
<keyword evidence="3" id="KW-1185">Reference proteome</keyword>
<accession>A0ABQ4FYK9</accession>
<proteinExistence type="predicted"/>
<dbReference type="EMBL" id="BOOC01000011">
    <property type="protein sequence ID" value="GIH39876.1"/>
    <property type="molecule type" value="Genomic_DNA"/>
</dbReference>
<dbReference type="Proteomes" id="UP000603904">
    <property type="component" value="Unassembled WGS sequence"/>
</dbReference>
<dbReference type="RefSeq" id="WP_204057365.1">
    <property type="nucleotide sequence ID" value="NZ_BAAAGP010000011.1"/>
</dbReference>
<reference evidence="2 3" key="1">
    <citation type="submission" date="2021-01" db="EMBL/GenBank/DDBJ databases">
        <title>Whole genome shotgun sequence of Microbispora corallina NBRC 16416.</title>
        <authorList>
            <person name="Komaki H."/>
            <person name="Tamura T."/>
        </authorList>
    </citation>
    <scope>NUCLEOTIDE SEQUENCE [LARGE SCALE GENOMIC DNA]</scope>
    <source>
        <strain evidence="2 3">NBRC 16416</strain>
    </source>
</reference>
<evidence type="ECO:0000256" key="1">
    <source>
        <dbReference type="SAM" id="MobiDB-lite"/>
    </source>
</evidence>
<comment type="caution">
    <text evidence="2">The sequence shown here is derived from an EMBL/GenBank/DDBJ whole genome shotgun (WGS) entry which is preliminary data.</text>
</comment>